<reference evidence="2" key="1">
    <citation type="journal article" date="2007" name="J. Bacteriol.">
        <title>Comparative genome analysis of four magnetotactic bacteria reveals a complex set of group-specific genes implicated in magnetosome biomineralization and function.</title>
        <authorList>
            <person name="Richter M."/>
            <person name="Kube M."/>
            <person name="Bazylinski D.A."/>
            <person name="Lombardot T."/>
            <person name="Gloeckner F.O."/>
            <person name="Reinhardt R."/>
            <person name="Schueler D."/>
        </authorList>
    </citation>
    <scope>NUCLEOTIDE SEQUENCE</scope>
    <source>
        <strain evidence="2">MSR-1</strain>
    </source>
</reference>
<dbReference type="InterPro" id="IPR036388">
    <property type="entry name" value="WH-like_DNA-bd_sf"/>
</dbReference>
<dbReference type="PRINTS" id="PR00598">
    <property type="entry name" value="HTHMARR"/>
</dbReference>
<dbReference type="SMART" id="SM00347">
    <property type="entry name" value="HTH_MARR"/>
    <property type="match status" value="1"/>
</dbReference>
<dbReference type="AlphaFoldDB" id="A4U4Z0"/>
<proteinExistence type="predicted"/>
<evidence type="ECO:0000259" key="1">
    <source>
        <dbReference type="PROSITE" id="PS50995"/>
    </source>
</evidence>
<dbReference type="GO" id="GO:0003700">
    <property type="term" value="F:DNA-binding transcription factor activity"/>
    <property type="evidence" value="ECO:0007669"/>
    <property type="project" value="InterPro"/>
</dbReference>
<dbReference type="InterPro" id="IPR036390">
    <property type="entry name" value="WH_DNA-bd_sf"/>
</dbReference>
<dbReference type="EMBL" id="CU459003">
    <property type="protein sequence ID" value="CAM77947.1"/>
    <property type="molecule type" value="Genomic_DNA"/>
</dbReference>
<feature type="domain" description="HTH marR-type" evidence="1">
    <location>
        <begin position="1"/>
        <end position="138"/>
    </location>
</feature>
<protein>
    <submittedName>
        <fullName evidence="2">Transcriptional regulator, MarR family</fullName>
    </submittedName>
</protein>
<organism evidence="2">
    <name type="scientific">Magnetospirillum gryphiswaldense</name>
    <dbReference type="NCBI Taxonomy" id="55518"/>
    <lineage>
        <taxon>Bacteria</taxon>
        <taxon>Pseudomonadati</taxon>
        <taxon>Pseudomonadota</taxon>
        <taxon>Alphaproteobacteria</taxon>
        <taxon>Rhodospirillales</taxon>
        <taxon>Rhodospirillaceae</taxon>
        <taxon>Magnetospirillum</taxon>
    </lineage>
</organism>
<dbReference type="PANTHER" id="PTHR33164:SF43">
    <property type="entry name" value="HTH-TYPE TRANSCRIPTIONAL REPRESSOR YETL"/>
    <property type="match status" value="1"/>
</dbReference>
<dbReference type="Gene3D" id="1.10.10.10">
    <property type="entry name" value="Winged helix-like DNA-binding domain superfamily/Winged helix DNA-binding domain"/>
    <property type="match status" value="1"/>
</dbReference>
<gene>
    <name evidence="2" type="ORF">MGR_4015</name>
</gene>
<dbReference type="InterPro" id="IPR039422">
    <property type="entry name" value="MarR/SlyA-like"/>
</dbReference>
<dbReference type="SUPFAM" id="SSF46785">
    <property type="entry name" value="Winged helix' DNA-binding domain"/>
    <property type="match status" value="1"/>
</dbReference>
<dbReference type="InterPro" id="IPR000835">
    <property type="entry name" value="HTH_MarR-typ"/>
</dbReference>
<dbReference type="GO" id="GO:0006950">
    <property type="term" value="P:response to stress"/>
    <property type="evidence" value="ECO:0007669"/>
    <property type="project" value="TreeGrafter"/>
</dbReference>
<accession>A4U4Z0</accession>
<dbReference type="PANTHER" id="PTHR33164">
    <property type="entry name" value="TRANSCRIPTIONAL REGULATOR, MARR FAMILY"/>
    <property type="match status" value="1"/>
</dbReference>
<name>A4U4Z0_9PROT</name>
<dbReference type="Pfam" id="PF01047">
    <property type="entry name" value="MarR"/>
    <property type="match status" value="1"/>
</dbReference>
<dbReference type="PROSITE" id="PS50995">
    <property type="entry name" value="HTH_MARR_2"/>
    <property type="match status" value="1"/>
</dbReference>
<evidence type="ECO:0000313" key="2">
    <source>
        <dbReference type="EMBL" id="CAM77947.1"/>
    </source>
</evidence>
<sequence>MRFQLGDYVPYLVNRAGVSISNTFSRELERFGITLPMWRVMAALLDEGEQRLGDLSRLTAIELSTLSRITAAMDRAGLVLRRRSGEDARAVLIALSKEGSRMAESIVPRALHWESAAIAGMSEDEVRTLKGLLQRLYGNVEGREAVAR</sequence>